<dbReference type="GO" id="GO:0016773">
    <property type="term" value="F:phosphotransferase activity, alcohol group as acceptor"/>
    <property type="evidence" value="ECO:0007669"/>
    <property type="project" value="UniProtKB-ARBA"/>
</dbReference>
<dbReference type="InterPro" id="IPR016064">
    <property type="entry name" value="NAD/diacylglycerol_kinase_sf"/>
</dbReference>
<gene>
    <name evidence="3" type="ORF">BB560_001818</name>
</gene>
<dbReference type="PROSITE" id="PS50146">
    <property type="entry name" value="DAGK"/>
    <property type="match status" value="1"/>
</dbReference>
<feature type="compositionally biased region" description="Low complexity" evidence="1">
    <location>
        <begin position="389"/>
        <end position="408"/>
    </location>
</feature>
<dbReference type="InterPro" id="IPR050187">
    <property type="entry name" value="Lipid_Phosphate_FormReg"/>
</dbReference>
<dbReference type="SMART" id="SM00046">
    <property type="entry name" value="DAGKc"/>
    <property type="match status" value="1"/>
</dbReference>
<organism evidence="3 4">
    <name type="scientific">Smittium megazygosporum</name>
    <dbReference type="NCBI Taxonomy" id="133381"/>
    <lineage>
        <taxon>Eukaryota</taxon>
        <taxon>Fungi</taxon>
        <taxon>Fungi incertae sedis</taxon>
        <taxon>Zoopagomycota</taxon>
        <taxon>Kickxellomycotina</taxon>
        <taxon>Harpellomycetes</taxon>
        <taxon>Harpellales</taxon>
        <taxon>Legeriomycetaceae</taxon>
        <taxon>Smittium</taxon>
    </lineage>
</organism>
<dbReference type="Gene3D" id="3.40.50.10330">
    <property type="entry name" value="Probable inorganic polyphosphate/atp-NAD kinase, domain 1"/>
    <property type="match status" value="1"/>
</dbReference>
<protein>
    <recommendedName>
        <fullName evidence="2">DAGKc domain-containing protein</fullName>
    </recommendedName>
</protein>
<comment type="caution">
    <text evidence="3">The sequence shown here is derived from an EMBL/GenBank/DDBJ whole genome shotgun (WGS) entry which is preliminary data.</text>
</comment>
<dbReference type="PANTHER" id="PTHR12358:SF31">
    <property type="entry name" value="ACYLGLYCEROL KINASE, MITOCHONDRIAL"/>
    <property type="match status" value="1"/>
</dbReference>
<feature type="compositionally biased region" description="Polar residues" evidence="1">
    <location>
        <begin position="370"/>
        <end position="388"/>
    </location>
</feature>
<evidence type="ECO:0000259" key="2">
    <source>
        <dbReference type="PROSITE" id="PS50146"/>
    </source>
</evidence>
<accession>A0A2T9ZGQ8</accession>
<dbReference type="PANTHER" id="PTHR12358">
    <property type="entry name" value="SPHINGOSINE KINASE"/>
    <property type="match status" value="1"/>
</dbReference>
<dbReference type="Pfam" id="PF00781">
    <property type="entry name" value="DAGK_cat"/>
    <property type="match status" value="1"/>
</dbReference>
<dbReference type="InterPro" id="IPR017438">
    <property type="entry name" value="ATP-NAD_kinase_N"/>
</dbReference>
<dbReference type="GO" id="GO:0005737">
    <property type="term" value="C:cytoplasm"/>
    <property type="evidence" value="ECO:0007669"/>
    <property type="project" value="TreeGrafter"/>
</dbReference>
<dbReference type="Proteomes" id="UP000245609">
    <property type="component" value="Unassembled WGS sequence"/>
</dbReference>
<feature type="region of interest" description="Disordered" evidence="1">
    <location>
        <begin position="523"/>
        <end position="542"/>
    </location>
</feature>
<dbReference type="EMBL" id="MBFS01000201">
    <property type="protein sequence ID" value="PVV03697.1"/>
    <property type="molecule type" value="Genomic_DNA"/>
</dbReference>
<dbReference type="AlphaFoldDB" id="A0A2T9ZGQ8"/>
<dbReference type="GO" id="GO:0046512">
    <property type="term" value="P:sphingosine biosynthetic process"/>
    <property type="evidence" value="ECO:0007669"/>
    <property type="project" value="TreeGrafter"/>
</dbReference>
<evidence type="ECO:0000313" key="3">
    <source>
        <dbReference type="EMBL" id="PVV03697.1"/>
    </source>
</evidence>
<feature type="domain" description="DAGKc" evidence="2">
    <location>
        <begin position="133"/>
        <end position="270"/>
    </location>
</feature>
<dbReference type="STRING" id="133381.A0A2T9ZGQ8"/>
<name>A0A2T9ZGQ8_9FUNG</name>
<evidence type="ECO:0000256" key="1">
    <source>
        <dbReference type="SAM" id="MobiDB-lite"/>
    </source>
</evidence>
<evidence type="ECO:0000313" key="4">
    <source>
        <dbReference type="Proteomes" id="UP000245609"/>
    </source>
</evidence>
<dbReference type="SUPFAM" id="SSF111331">
    <property type="entry name" value="NAD kinase/diacylglycerol kinase-like"/>
    <property type="match status" value="1"/>
</dbReference>
<dbReference type="OrthoDB" id="3853857at2759"/>
<reference evidence="3 4" key="1">
    <citation type="journal article" date="2018" name="MBio">
        <title>Comparative Genomics Reveals the Core Gene Toolbox for the Fungus-Insect Symbiosis.</title>
        <authorList>
            <person name="Wang Y."/>
            <person name="Stata M."/>
            <person name="Wang W."/>
            <person name="Stajich J.E."/>
            <person name="White M.M."/>
            <person name="Moncalvo J.M."/>
        </authorList>
    </citation>
    <scope>NUCLEOTIDE SEQUENCE [LARGE SCALE GENOMIC DNA]</scope>
    <source>
        <strain evidence="3 4">SC-DP-2</strain>
    </source>
</reference>
<dbReference type="GO" id="GO:0016020">
    <property type="term" value="C:membrane"/>
    <property type="evidence" value="ECO:0007669"/>
    <property type="project" value="TreeGrafter"/>
</dbReference>
<feature type="compositionally biased region" description="Polar residues" evidence="1">
    <location>
        <begin position="527"/>
        <end position="542"/>
    </location>
</feature>
<dbReference type="GO" id="GO:0001727">
    <property type="term" value="F:lipid kinase activity"/>
    <property type="evidence" value="ECO:0007669"/>
    <property type="project" value="TreeGrafter"/>
</dbReference>
<sequence>MLAGGSPVKLYTSSEWLEGSLSMGKDLLVWIDSTPKSVNKLVISKKAIFSVILTEKHTKAFKTIKEAAKISDSTKESCCFTIFTISRNDSSTNSNDNNDRPVCDSWSFSAKDHASALSLIKQIQVLIRPDYHSRQLYSLVLINHTSGKRKASKILKDFVEPVFKLGNVKYDIHETTGPDFAYDFMLSHDLSKYTSFCTISGDGLLHQMINGFLSRPDSLKFKQVPFAVIPAGSGNGLAWSVDCGWPELACISIVKNYSQPMDLMAITRPNHPLMFCFLSVTYGYVADVDIESEKFRAFGSARMDIYGVLRLLSLRQYNAKIHYLPANKSVELNQNFSTSSVPVINGKQINYITSVNGIDPPTDGNLKLENGTNPQNEFSVHQPSPLKNSTSPSDSVNSSSGSSLLKSSDMLQSSRPHGLPSLKSAGISLPVDKALLPQNWVSLEGSFTFINILNAPWLSKSFLSCQSTDINDGVIDLIWSTSKSRSKLLPYFTGSQNPDSMFDNVNINHEKITSIIIEPEKRAKPLTPTSPLPESNPQSQNKPYEIVKGVGIYSLDGEAAPVDFIKIDLVPSFVKIMTSPWFENPRNKRQKSKTPRADSKAALFSYSAVSKSNSTEFSK</sequence>
<feature type="region of interest" description="Disordered" evidence="1">
    <location>
        <begin position="362"/>
        <end position="417"/>
    </location>
</feature>
<dbReference type="InterPro" id="IPR001206">
    <property type="entry name" value="Diacylglycerol_kinase_cat_dom"/>
</dbReference>
<keyword evidence="4" id="KW-1185">Reference proteome</keyword>
<proteinExistence type="predicted"/>
<dbReference type="Gene3D" id="2.60.200.40">
    <property type="match status" value="1"/>
</dbReference>